<keyword evidence="3" id="KW-1185">Reference proteome</keyword>
<organism evidence="2 3">
    <name type="scientific">Eumeta variegata</name>
    <name type="common">Bagworm moth</name>
    <name type="synonym">Eumeta japonica</name>
    <dbReference type="NCBI Taxonomy" id="151549"/>
    <lineage>
        <taxon>Eukaryota</taxon>
        <taxon>Metazoa</taxon>
        <taxon>Ecdysozoa</taxon>
        <taxon>Arthropoda</taxon>
        <taxon>Hexapoda</taxon>
        <taxon>Insecta</taxon>
        <taxon>Pterygota</taxon>
        <taxon>Neoptera</taxon>
        <taxon>Endopterygota</taxon>
        <taxon>Lepidoptera</taxon>
        <taxon>Glossata</taxon>
        <taxon>Ditrysia</taxon>
        <taxon>Tineoidea</taxon>
        <taxon>Psychidae</taxon>
        <taxon>Oiketicinae</taxon>
        <taxon>Eumeta</taxon>
    </lineage>
</organism>
<dbReference type="OrthoDB" id="77564at2759"/>
<feature type="region of interest" description="Disordered" evidence="1">
    <location>
        <begin position="190"/>
        <end position="222"/>
    </location>
</feature>
<accession>A0A4C1SJA5</accession>
<dbReference type="EMBL" id="BGZK01003525">
    <property type="protein sequence ID" value="GBP02209.1"/>
    <property type="molecule type" value="Genomic_DNA"/>
</dbReference>
<evidence type="ECO:0000313" key="3">
    <source>
        <dbReference type="Proteomes" id="UP000299102"/>
    </source>
</evidence>
<name>A0A4C1SJA5_EUMVA</name>
<dbReference type="Proteomes" id="UP000299102">
    <property type="component" value="Unassembled WGS sequence"/>
</dbReference>
<proteinExistence type="predicted"/>
<feature type="compositionally biased region" description="Polar residues" evidence="1">
    <location>
        <begin position="190"/>
        <end position="203"/>
    </location>
</feature>
<comment type="caution">
    <text evidence="2">The sequence shown here is derived from an EMBL/GenBank/DDBJ whole genome shotgun (WGS) entry which is preliminary data.</text>
</comment>
<protein>
    <submittedName>
        <fullName evidence="2">Uncharacterized protein</fullName>
    </submittedName>
</protein>
<sequence length="222" mass="24484">MLHNELKTCSTTTFFSQNPMNYLTSQASLGITHPMGLMLPYPPATPPTPEPITFPHTLNIDENNSVAKQHSKTKSSDKSKTTFKPYNRPVFCTTGSQNVTSDASSSYKADILSNSVNALSAYSNLFNTALTHIDLSNKNLVPNSSGMKEHNIPEALANYTDITAFKPMTTTQAPSSRLPSTSQLRAQFSNHQPVNAPNINSPTKRCKKNWPKDRKPIRSTKL</sequence>
<evidence type="ECO:0000256" key="1">
    <source>
        <dbReference type="SAM" id="MobiDB-lite"/>
    </source>
</evidence>
<evidence type="ECO:0000313" key="2">
    <source>
        <dbReference type="EMBL" id="GBP02209.1"/>
    </source>
</evidence>
<gene>
    <name evidence="2" type="ORF">EVAR_69884_1</name>
</gene>
<reference evidence="2 3" key="1">
    <citation type="journal article" date="2019" name="Commun. Biol.">
        <title>The bagworm genome reveals a unique fibroin gene that provides high tensile strength.</title>
        <authorList>
            <person name="Kono N."/>
            <person name="Nakamura H."/>
            <person name="Ohtoshi R."/>
            <person name="Tomita M."/>
            <person name="Numata K."/>
            <person name="Arakawa K."/>
        </authorList>
    </citation>
    <scope>NUCLEOTIDE SEQUENCE [LARGE SCALE GENOMIC DNA]</scope>
</reference>
<dbReference type="AlphaFoldDB" id="A0A4C1SJA5"/>